<dbReference type="RefSeq" id="XP_005778595.1">
    <property type="nucleotide sequence ID" value="XM_005778538.1"/>
</dbReference>
<dbReference type="GeneID" id="17271731"/>
<reference evidence="2" key="2">
    <citation type="submission" date="2024-10" db="UniProtKB">
        <authorList>
            <consortium name="EnsemblProtists"/>
        </authorList>
    </citation>
    <scope>IDENTIFICATION</scope>
</reference>
<protein>
    <recommendedName>
        <fullName evidence="1">SAP domain-containing protein</fullName>
    </recommendedName>
</protein>
<reference evidence="3" key="1">
    <citation type="journal article" date="2013" name="Nature">
        <title>Pan genome of the phytoplankton Emiliania underpins its global distribution.</title>
        <authorList>
            <person name="Read B.A."/>
            <person name="Kegel J."/>
            <person name="Klute M.J."/>
            <person name="Kuo A."/>
            <person name="Lefebvre S.C."/>
            <person name="Maumus F."/>
            <person name="Mayer C."/>
            <person name="Miller J."/>
            <person name="Monier A."/>
            <person name="Salamov A."/>
            <person name="Young J."/>
            <person name="Aguilar M."/>
            <person name="Claverie J.M."/>
            <person name="Frickenhaus S."/>
            <person name="Gonzalez K."/>
            <person name="Herman E.K."/>
            <person name="Lin Y.C."/>
            <person name="Napier J."/>
            <person name="Ogata H."/>
            <person name="Sarno A.F."/>
            <person name="Shmutz J."/>
            <person name="Schroeder D."/>
            <person name="de Vargas C."/>
            <person name="Verret F."/>
            <person name="von Dassow P."/>
            <person name="Valentin K."/>
            <person name="Van de Peer Y."/>
            <person name="Wheeler G."/>
            <person name="Dacks J.B."/>
            <person name="Delwiche C.F."/>
            <person name="Dyhrman S.T."/>
            <person name="Glockner G."/>
            <person name="John U."/>
            <person name="Richards T."/>
            <person name="Worden A.Z."/>
            <person name="Zhang X."/>
            <person name="Grigoriev I.V."/>
            <person name="Allen A.E."/>
            <person name="Bidle K."/>
            <person name="Borodovsky M."/>
            <person name="Bowler C."/>
            <person name="Brownlee C."/>
            <person name="Cock J.M."/>
            <person name="Elias M."/>
            <person name="Gladyshev V.N."/>
            <person name="Groth M."/>
            <person name="Guda C."/>
            <person name="Hadaegh A."/>
            <person name="Iglesias-Rodriguez M.D."/>
            <person name="Jenkins J."/>
            <person name="Jones B.M."/>
            <person name="Lawson T."/>
            <person name="Leese F."/>
            <person name="Lindquist E."/>
            <person name="Lobanov A."/>
            <person name="Lomsadze A."/>
            <person name="Malik S.B."/>
            <person name="Marsh M.E."/>
            <person name="Mackinder L."/>
            <person name="Mock T."/>
            <person name="Mueller-Roeber B."/>
            <person name="Pagarete A."/>
            <person name="Parker M."/>
            <person name="Probert I."/>
            <person name="Quesneville H."/>
            <person name="Raines C."/>
            <person name="Rensing S.A."/>
            <person name="Riano-Pachon D.M."/>
            <person name="Richier S."/>
            <person name="Rokitta S."/>
            <person name="Shiraiwa Y."/>
            <person name="Soanes D.M."/>
            <person name="van der Giezen M."/>
            <person name="Wahlund T.M."/>
            <person name="Williams B."/>
            <person name="Wilson W."/>
            <person name="Wolfe G."/>
            <person name="Wurch L.L."/>
        </authorList>
    </citation>
    <scope>NUCLEOTIDE SEQUENCE</scope>
</reference>
<proteinExistence type="predicted"/>
<dbReference type="AlphaFoldDB" id="A0A0D3JRN1"/>
<feature type="domain" description="SAP" evidence="1">
    <location>
        <begin position="197"/>
        <end position="224"/>
    </location>
</feature>
<dbReference type="InterPro" id="IPR003034">
    <property type="entry name" value="SAP_dom"/>
</dbReference>
<sequence length="226" mass="25195">MTYLDEVTWTTKSWLGLQKQRISVVLHTAIAEQVVNELACGGGGRDPLFAVAMRLLLVQRRCADPFVTVSATLNEVILRRYAADRRASADHFPWLARVSPALRLSSEVTGAGASRAEYWRLRRGEENGANLRRRLLQSGKVQHYEGERGAERWVRMELANGNVQHYEGERGAERVVCAEFPSGNVKYYEGEKGVERRVRTVRSECGRLGLATTGVKAALVARLLAA</sequence>
<evidence type="ECO:0000259" key="1">
    <source>
        <dbReference type="Pfam" id="PF02037"/>
    </source>
</evidence>
<evidence type="ECO:0000313" key="3">
    <source>
        <dbReference type="Proteomes" id="UP000013827"/>
    </source>
</evidence>
<organism evidence="2 3">
    <name type="scientific">Emiliania huxleyi (strain CCMP1516)</name>
    <dbReference type="NCBI Taxonomy" id="280463"/>
    <lineage>
        <taxon>Eukaryota</taxon>
        <taxon>Haptista</taxon>
        <taxon>Haptophyta</taxon>
        <taxon>Prymnesiophyceae</taxon>
        <taxon>Isochrysidales</taxon>
        <taxon>Noelaerhabdaceae</taxon>
        <taxon>Emiliania</taxon>
    </lineage>
</organism>
<dbReference type="Proteomes" id="UP000013827">
    <property type="component" value="Unassembled WGS sequence"/>
</dbReference>
<name>A0A0D3JRN1_EMIH1</name>
<accession>A0A0D3JRN1</accession>
<dbReference type="KEGG" id="ehx:EMIHUDRAFT_236964"/>
<evidence type="ECO:0000313" key="2">
    <source>
        <dbReference type="EnsemblProtists" id="EOD26166"/>
    </source>
</evidence>
<dbReference type="PaxDb" id="2903-EOD26166"/>
<keyword evidence="3" id="KW-1185">Reference proteome</keyword>
<dbReference type="EnsemblProtists" id="EOD26166">
    <property type="protein sequence ID" value="EOD26166"/>
    <property type="gene ID" value="EMIHUDRAFT_236964"/>
</dbReference>
<dbReference type="HOGENOM" id="CLU_1226737_0_0_1"/>
<dbReference type="Pfam" id="PF02037">
    <property type="entry name" value="SAP"/>
    <property type="match status" value="1"/>
</dbReference>